<dbReference type="GeneID" id="301457709"/>
<dbReference type="Gene3D" id="3.90.660.20">
    <property type="entry name" value="Protoporphyrinogen oxidase, mitochondrial, domain 2"/>
    <property type="match status" value="1"/>
</dbReference>
<dbReference type="Gene3D" id="3.50.50.60">
    <property type="entry name" value="FAD/NAD(P)-binding domain"/>
    <property type="match status" value="1"/>
</dbReference>
<evidence type="ECO:0000259" key="1">
    <source>
        <dbReference type="Pfam" id="PF01593"/>
    </source>
</evidence>
<proteinExistence type="predicted"/>
<organism evidence="2 3">
    <name type="scientific">Microbacterium aurantiacum</name>
    <dbReference type="NCBI Taxonomy" id="162393"/>
    <lineage>
        <taxon>Bacteria</taxon>
        <taxon>Bacillati</taxon>
        <taxon>Actinomycetota</taxon>
        <taxon>Actinomycetes</taxon>
        <taxon>Micrococcales</taxon>
        <taxon>Microbacteriaceae</taxon>
        <taxon>Microbacterium</taxon>
    </lineage>
</organism>
<reference evidence="2 3" key="1">
    <citation type="submission" date="2021-06" db="EMBL/GenBank/DDBJ databases">
        <title>Genome-based taxonomic framework of Microbacterium strains isolated from marine environment, the description of four new species and reclassification of four preexisting species.</title>
        <authorList>
            <person name="Lee S.D."/>
            <person name="Kim S.-M."/>
            <person name="Byeon Y.-S."/>
            <person name="Yang H.L."/>
            <person name="Kim I.S."/>
        </authorList>
    </citation>
    <scope>NUCLEOTIDE SEQUENCE [LARGE SCALE GENOMIC DNA]</scope>
    <source>
        <strain evidence="2 3">KACC 20514</strain>
    </source>
</reference>
<dbReference type="PANTHER" id="PTHR42923">
    <property type="entry name" value="PROTOPORPHYRINOGEN OXIDASE"/>
    <property type="match status" value="1"/>
</dbReference>
<evidence type="ECO:0000313" key="3">
    <source>
        <dbReference type="Proteomes" id="UP001183582"/>
    </source>
</evidence>
<accession>A0AAJ2LZ86</accession>
<gene>
    <name evidence="2" type="ORF">KZC50_05720</name>
</gene>
<dbReference type="Proteomes" id="UP001183582">
    <property type="component" value="Unassembled WGS sequence"/>
</dbReference>
<dbReference type="PANTHER" id="PTHR42923:SF3">
    <property type="entry name" value="PROTOPORPHYRINOGEN OXIDASE"/>
    <property type="match status" value="1"/>
</dbReference>
<feature type="domain" description="Amine oxidase" evidence="1">
    <location>
        <begin position="30"/>
        <end position="482"/>
    </location>
</feature>
<dbReference type="Gene3D" id="1.10.3110.10">
    <property type="entry name" value="protoporphyrinogen ix oxidase, domain 3"/>
    <property type="match status" value="1"/>
</dbReference>
<dbReference type="EMBL" id="JAHWXH010000001">
    <property type="protein sequence ID" value="MDS0245109.1"/>
    <property type="molecule type" value="Genomic_DNA"/>
</dbReference>
<dbReference type="SUPFAM" id="SSF51905">
    <property type="entry name" value="FAD/NAD(P)-binding domain"/>
    <property type="match status" value="1"/>
</dbReference>
<dbReference type="GO" id="GO:0016491">
    <property type="term" value="F:oxidoreductase activity"/>
    <property type="evidence" value="ECO:0007669"/>
    <property type="project" value="InterPro"/>
</dbReference>
<name>A0AAJ2LZ86_9MICO</name>
<dbReference type="InterPro" id="IPR036188">
    <property type="entry name" value="FAD/NAD-bd_sf"/>
</dbReference>
<sequence>MDAVSAAGMTVDDLAARARETRVVVVGGGLAGLAAAWQCAKVGMAVTVLEAAPELGGTLRRVELAGATVGTGPWGWSSRGGAVDELVDDAGLTDRVVEAAETATWIARVPKVGSVPAPEATILGIPENAWDESVRAVIGWSGTWRAYLDRVRPPLTIGSERNLGTLVRARMGQDVVDRLVAPLSVGGFGLAPDEIDVGHAVPKLNAALTRTGSLQAAVAELRAERAERGGSAPLKSLDGGMPQLVDALVARLVERDVQIETGTRVERIVRVGDVYEVAVDEDHVLVDDEGDEGESSPTRVADLVIVATGETDARRLLGGLLGRDLGTSRSVTREVVTLVVDTPDTDAAPRAATVHAVPGTGAADSVVVESARWPWLTGELGAGRHLVTVAFGSSLQAPATAALGDAEAIELARTEAEAFLGVDLPTVADAHRARFELARPASALGQPEEAEEIRARAAGVDGLGVVGAWVSGSGLARVVADAADETERVRRARLFAAERGQ</sequence>
<dbReference type="RefSeq" id="WP_310890949.1">
    <property type="nucleotide sequence ID" value="NZ_BAAAGR010000001.1"/>
</dbReference>
<comment type="caution">
    <text evidence="2">The sequence shown here is derived from an EMBL/GenBank/DDBJ whole genome shotgun (WGS) entry which is preliminary data.</text>
</comment>
<dbReference type="InterPro" id="IPR002937">
    <property type="entry name" value="Amino_oxidase"/>
</dbReference>
<dbReference type="PRINTS" id="PR00411">
    <property type="entry name" value="PNDRDTASEI"/>
</dbReference>
<dbReference type="Pfam" id="PF01593">
    <property type="entry name" value="Amino_oxidase"/>
    <property type="match status" value="1"/>
</dbReference>
<dbReference type="AlphaFoldDB" id="A0AAJ2LZ86"/>
<protein>
    <submittedName>
        <fullName evidence="2">FAD-dependent oxidoreductase</fullName>
    </submittedName>
</protein>
<evidence type="ECO:0000313" key="2">
    <source>
        <dbReference type="EMBL" id="MDS0245109.1"/>
    </source>
</evidence>
<dbReference type="InterPro" id="IPR050464">
    <property type="entry name" value="Zeta_carotene_desat/Oxidored"/>
</dbReference>